<dbReference type="Pfam" id="PF00808">
    <property type="entry name" value="CBFD_NFYB_HMF"/>
    <property type="match status" value="1"/>
</dbReference>
<evidence type="ECO:0000313" key="7">
    <source>
        <dbReference type="EMBL" id="TPX36346.1"/>
    </source>
</evidence>
<dbReference type="InterPro" id="IPR003958">
    <property type="entry name" value="CBFA_NFYB_domain"/>
</dbReference>
<evidence type="ECO:0000256" key="4">
    <source>
        <dbReference type="ARBA" id="ARBA00042096"/>
    </source>
</evidence>
<proteinExistence type="predicted"/>
<dbReference type="GO" id="GO:0006272">
    <property type="term" value="P:leading strand elongation"/>
    <property type="evidence" value="ECO:0007669"/>
    <property type="project" value="TreeGrafter"/>
</dbReference>
<evidence type="ECO:0000256" key="2">
    <source>
        <dbReference type="ARBA" id="ARBA00023242"/>
    </source>
</evidence>
<feature type="compositionally biased region" description="Polar residues" evidence="5">
    <location>
        <begin position="215"/>
        <end position="226"/>
    </location>
</feature>
<evidence type="ECO:0000256" key="3">
    <source>
        <dbReference type="ARBA" id="ARBA00039775"/>
    </source>
</evidence>
<feature type="region of interest" description="Disordered" evidence="5">
    <location>
        <begin position="112"/>
        <end position="226"/>
    </location>
</feature>
<organism evidence="7 8">
    <name type="scientific">Synchytrium microbalum</name>
    <dbReference type="NCBI Taxonomy" id="1806994"/>
    <lineage>
        <taxon>Eukaryota</taxon>
        <taxon>Fungi</taxon>
        <taxon>Fungi incertae sedis</taxon>
        <taxon>Chytridiomycota</taxon>
        <taxon>Chytridiomycota incertae sedis</taxon>
        <taxon>Chytridiomycetes</taxon>
        <taxon>Synchytriales</taxon>
        <taxon>Synchytriaceae</taxon>
        <taxon>Synchytrium</taxon>
    </lineage>
</organism>
<dbReference type="CDD" id="cd22928">
    <property type="entry name" value="HFD_POLE3_DPB4"/>
    <property type="match status" value="1"/>
</dbReference>
<dbReference type="GO" id="GO:0031490">
    <property type="term" value="F:chromatin DNA binding"/>
    <property type="evidence" value="ECO:0007669"/>
    <property type="project" value="TreeGrafter"/>
</dbReference>
<dbReference type="InterPro" id="IPR051377">
    <property type="entry name" value="DNA_Pol-Epsilon_Subunit"/>
</dbReference>
<feature type="compositionally biased region" description="Low complexity" evidence="5">
    <location>
        <begin position="119"/>
        <end position="131"/>
    </location>
</feature>
<dbReference type="EMBL" id="QEAO01000005">
    <property type="protein sequence ID" value="TPX36346.1"/>
    <property type="molecule type" value="Genomic_DNA"/>
</dbReference>
<dbReference type="RefSeq" id="XP_031026659.1">
    <property type="nucleotide sequence ID" value="XM_031167499.1"/>
</dbReference>
<comment type="caution">
    <text evidence="7">The sequence shown here is derived from an EMBL/GenBank/DDBJ whole genome shotgun (WGS) entry which is preliminary data.</text>
</comment>
<protein>
    <recommendedName>
        <fullName evidence="3">DNA polymerase epsilon subunit D</fullName>
    </recommendedName>
    <alternativeName>
        <fullName evidence="4">DNA polymerase II subunit D</fullName>
    </alternativeName>
</protein>
<dbReference type="GO" id="GO:0006974">
    <property type="term" value="P:DNA damage response"/>
    <property type="evidence" value="ECO:0007669"/>
    <property type="project" value="TreeGrafter"/>
</dbReference>
<dbReference type="STRING" id="1806994.A0A507CE78"/>
<dbReference type="Gene3D" id="1.10.20.10">
    <property type="entry name" value="Histone, subunit A"/>
    <property type="match status" value="1"/>
</dbReference>
<dbReference type="AlphaFoldDB" id="A0A507CE78"/>
<evidence type="ECO:0000256" key="1">
    <source>
        <dbReference type="ARBA" id="ARBA00004123"/>
    </source>
</evidence>
<dbReference type="SUPFAM" id="SSF47113">
    <property type="entry name" value="Histone-fold"/>
    <property type="match status" value="1"/>
</dbReference>
<dbReference type="Proteomes" id="UP000319731">
    <property type="component" value="Unassembled WGS sequence"/>
</dbReference>
<evidence type="ECO:0000313" key="8">
    <source>
        <dbReference type="Proteomes" id="UP000319731"/>
    </source>
</evidence>
<gene>
    <name evidence="7" type="ORF">SmJEL517_g01571</name>
</gene>
<dbReference type="OrthoDB" id="1707486at2759"/>
<evidence type="ECO:0000256" key="5">
    <source>
        <dbReference type="SAM" id="MobiDB-lite"/>
    </source>
</evidence>
<keyword evidence="8" id="KW-1185">Reference proteome</keyword>
<comment type="subcellular location">
    <subcellularLocation>
        <location evidence="1">Nucleus</location>
    </subcellularLocation>
</comment>
<dbReference type="GO" id="GO:0031507">
    <property type="term" value="P:heterochromatin formation"/>
    <property type="evidence" value="ECO:0007669"/>
    <property type="project" value="TreeGrafter"/>
</dbReference>
<feature type="compositionally biased region" description="Acidic residues" evidence="5">
    <location>
        <begin position="139"/>
        <end position="172"/>
    </location>
</feature>
<feature type="compositionally biased region" description="Pro residues" evidence="5">
    <location>
        <begin position="178"/>
        <end position="190"/>
    </location>
</feature>
<dbReference type="PANTHER" id="PTHR46172">
    <property type="entry name" value="DNA POLYMERASE EPSILON SUBUNIT 3"/>
    <property type="match status" value="1"/>
</dbReference>
<name>A0A507CE78_9FUNG</name>
<reference evidence="7 8" key="1">
    <citation type="journal article" date="2019" name="Sci. Rep.">
        <title>Comparative genomics of chytrid fungi reveal insights into the obligate biotrophic and pathogenic lifestyle of Synchytrium endobioticum.</title>
        <authorList>
            <person name="van de Vossenberg B.T.L.H."/>
            <person name="Warris S."/>
            <person name="Nguyen H.D.T."/>
            <person name="van Gent-Pelzer M.P.E."/>
            <person name="Joly D.L."/>
            <person name="van de Geest H.C."/>
            <person name="Bonants P.J.M."/>
            <person name="Smith D.S."/>
            <person name="Levesque C.A."/>
            <person name="van der Lee T.A.J."/>
        </authorList>
    </citation>
    <scope>NUCLEOTIDE SEQUENCE [LARGE SCALE GENOMIC DNA]</scope>
    <source>
        <strain evidence="7 8">JEL517</strain>
    </source>
</reference>
<dbReference type="InterPro" id="IPR009072">
    <property type="entry name" value="Histone-fold"/>
</dbReference>
<evidence type="ECO:0000259" key="6">
    <source>
        <dbReference type="Pfam" id="PF00808"/>
    </source>
</evidence>
<dbReference type="GO" id="GO:0046982">
    <property type="term" value="F:protein heterodimerization activity"/>
    <property type="evidence" value="ECO:0007669"/>
    <property type="project" value="InterPro"/>
</dbReference>
<accession>A0A507CE78</accession>
<dbReference type="GO" id="GO:0008622">
    <property type="term" value="C:epsilon DNA polymerase complex"/>
    <property type="evidence" value="ECO:0007669"/>
    <property type="project" value="TreeGrafter"/>
</dbReference>
<dbReference type="GeneID" id="42002796"/>
<dbReference type="GO" id="GO:0008623">
    <property type="term" value="C:CHRAC"/>
    <property type="evidence" value="ECO:0007669"/>
    <property type="project" value="TreeGrafter"/>
</dbReference>
<sequence length="226" mass="24275">MTGEATEAPTAKQLGIEDLEMPRTVISRTMKSAFPDGTSVDRASSSAVRRACTVFVSYLAATANDMTKNANKKTMTASEVFKALDLLEFKGFVGKVEEAFVEKRNAYRKRVAEQGGPLRTRGGSSGGSASKSRTRKGSDDDEDDEDVYEGEEGDDVDEMEDYGAGDDDDMMMDEGIPPAQPVFQPPPLPADPSGAPKRKLILKLGPNKAARSDDSSPSNSPAKQLE</sequence>
<keyword evidence="2" id="KW-0539">Nucleus</keyword>
<feature type="domain" description="Transcription factor CBF/NF-Y/archaeal histone" evidence="6">
    <location>
        <begin position="20"/>
        <end position="84"/>
    </location>
</feature>
<dbReference type="PANTHER" id="PTHR46172:SF1">
    <property type="entry name" value="DNA POLYMERASE EPSILON SUBUNIT 3"/>
    <property type="match status" value="1"/>
</dbReference>